<dbReference type="InterPro" id="IPR003653">
    <property type="entry name" value="Peptidase_C48_C"/>
</dbReference>
<reference evidence="50 51" key="1">
    <citation type="submission" date="2021-04" db="EMBL/GenBank/DDBJ databases">
        <authorList>
            <person name="De Guttry C."/>
            <person name="Zahm M."/>
            <person name="Klopp C."/>
            <person name="Cabau C."/>
            <person name="Louis A."/>
            <person name="Berthelot C."/>
            <person name="Parey E."/>
            <person name="Roest Crollius H."/>
            <person name="Montfort J."/>
            <person name="Robinson-Rechavi M."/>
            <person name="Bucao C."/>
            <person name="Bouchez O."/>
            <person name="Gislard M."/>
            <person name="Lluch J."/>
            <person name="Milhes M."/>
            <person name="Lampietro C."/>
            <person name="Lopez Roques C."/>
            <person name="Donnadieu C."/>
            <person name="Braasch I."/>
            <person name="Desvignes T."/>
            <person name="Postlethwait J."/>
            <person name="Bobe J."/>
            <person name="Wedekind C."/>
            <person name="Guiguen Y."/>
        </authorList>
    </citation>
    <scope>NUCLEOTIDE SEQUENCE [LARGE SCALE GENOMIC DNA]</scope>
    <source>
        <strain evidence="50">Cs_M1</strain>
        <tissue evidence="50">Blood</tissue>
    </source>
</reference>
<dbReference type="InterPro" id="IPR032412">
    <property type="entry name" value="Myosin-VI_CBD"/>
</dbReference>
<dbReference type="GO" id="GO:0005524">
    <property type="term" value="F:ATP binding"/>
    <property type="evidence" value="ECO:0007669"/>
    <property type="project" value="UniProtKB-UniRule"/>
</dbReference>
<feature type="compositionally biased region" description="Pro residues" evidence="46">
    <location>
        <begin position="253"/>
        <end position="262"/>
    </location>
</feature>
<feature type="region of interest" description="Disordered" evidence="46">
    <location>
        <begin position="240"/>
        <end position="292"/>
    </location>
</feature>
<evidence type="ECO:0000256" key="11">
    <source>
        <dbReference type="ARBA" id="ARBA00005234"/>
    </source>
</evidence>
<evidence type="ECO:0000256" key="39">
    <source>
        <dbReference type="ARBA" id="ARBA00030027"/>
    </source>
</evidence>
<sequence>MAVKRRGDTSKHFSSGPNFSTQPSLHCINLTLHSTSVVTMEMDRQQHSSPEGQKSPALRHFSSADPLKTYENRPNTNNHIRALNQLGSGKRLSEIPNTVASMSRMPNRTDYLIVSPTQSQGVVLQGRPFQHTHNVPAAMRKPVQRRDHCTTQQPIQTVEVESIILTCPESPANDNVSIKRRAQQHSRRPSLEGCCSFPSQVQTEEPLNPKRYHTVCGKCSKSSENHSTCEHCGNPFMPEVPHLHHPPAAQPTSPMPRPPIRPHPQHSHQHPSPGPNSRQLTKNNSYVSSSTMRAPALRVDTVMNPPIPVRITTRAGLPLPHNGRPAGAGLVGSCCAGKVAGNKGRRTAAAKQHELNDPIVLSSDEDEVDNTSTGSVNRLDSVSPRPADSAHSSPAPSGGRVEAAVKSSAGGEQEEITSDFFADVDSRISLPRRNRMKDKFGNQMPDDSTPRKKQRISPDKLDSIILDCRSVRVGTLRRMVTKPVNFTVDHIQLETEGPEVDALEKVRLRASELISCEWCSVKKLPVLFFQTSPEECLRLRTQLKMTRDKGGLCWYDCAGNDSDEKYIVLIFENGLSMHQQMILEEILQEIGRANNLNEFPTKLSFDEANIRLVNYNKATKEKVNNKNNSTKTNTPAPMVRTRMATRQQTSTFFDDDDDDMAELQPTFTGPIVKLMVYPPPPAKGGISVTNEDLHCLNDGEFLNDVIIDFYLKYLVLEKLKKEDSQRSHVFSSFFYKRLNQKERRNVPDTTNLPMQKRKHNRVKTWTRHVDLFQKDFVFVPINESAHWYLAVICFPGMQGPQFEPNPLYQAPGLAQTQSAPQGRPPDHCRPLSPEPDYCEPPGREEPLAPSEKLSLSATEASSEGHSHSEQPKGAFTCPNGGQEHPKTAGARMNGLVNVQPQCTDGLHRISLCYGSGGGNGDDTDTFSDDQSSCQDECSEDGALTEDLVPPESSEWTSKPTICKQPCILIMDSLRGPARSSVIKTLREYLEVEWEVRKGSRRSFGRDQMKGSSPHVPQQDNFSDCGVYILQYVESFFENPLTSFHLPVNLEEWFPQQRMKTKREEIKELILKIQAQQEMKAGQGSAKCSPAEQEPIPCTCERVGGWICTRQSIWETSTFINKCRTALVEEDTSVMEDGKPVWAPHPADGFQLGTIVDIGADSLTIEPLKQGQKSFTAQINQVFPAEDDVNKHVEDNCSLMYLNEATLLNNVRVRYSKDKIYTFVANILIAVNPYYDIPKLYTPETIKQYHGRSLGTLPPHVYAIADKAYRDMRVLKMSQSIIVSGESGAGKTENTKFVLRYLTTSYGTGQDIDERIVEANPLLEAFGNAKTVRNNNSSRFGKFVEIHFNEKNTVVGGFVSHYLLEKSRICQQSHEERNYHIFYRLCAGASEDIRTKFHLESPDAFRYLNRGCTRFFANKDTDKQILQNRKSPEHLKAGPLKDPLLDDQGDFNRMCGAMKKIGLDDTEKLDLFRVVAGVLHLGNIDFEEAGSTSGGCTIKNQSSQTVEYCAVLLGLEEQDLSVSLTSRVMLTTAGGAKGTVIKVPLKVEQANNARDALAKAVYSRLFDHVVTRVNQCFPFHSSANFIGVLDIAGFEYFEHNSFEQFCINYCNEKLQQFFNERILKEEQELYQKEGLGVNEVRYVDNQDCIDLVEAKLVGILDILDEENRLPQPSDQHFAETVHNKHKNHFRLTVPRKSKLQVHRNVRDDEGFIVRHFAGAVCYETTKFVEKNNDALHMSLECLVSESKDRFIRELFENSNNTKDSKQKAGKLSFISVGNKFKTQLNILLEKLRSTGSSFIRCIKPNLKMISHQFEGAQILSQLQCSGMVSVLDLMQGGFPSRAPFHELYNMYKQYMPAKLTRLDPRLFCKALFKALGLNENDYKFGLTRVFFRPGKFKEFDQIMKSDPDHLAELVKKVNQWLICSRWKKVQWCSLSVIKLRNKMLYRASACIKMQKTVRMWLCRRKHKPRIDGLVKVRNLKNRMEKFNEVIAGLKEGKQEMSKQIQGLDAAINTTMLKIKTTAMTRIDMDHEYQALVTRSEQLLTAMQNKKKEEEEKERLKKIQEEMEREKKRREEEEQRRKQDKEDRRLKVEMELKRKHEEEERKQREEEERKLQAVMDVQLEAEREEAAARQNILEQERRDRELAMRIAQSESELIPEDSQNDAGLRSNGTSGVPSSPERATGAGGSQKLKSMSMEEMAKEMSELLSRGPQVQATKAAAAGTKKYELSKWKYAELRDAINTSCDIELLAACREEFHRRLKVYHAWKSKNKKRGNDPGNTEQRAPKSVTDYDLAPHVRRAPQANTAPPIPARQHEVAMNRQQRYFRIPFIRPGDQYKDPQNKKKGWWYAHFDGPWIARQMELHPDKQPILLVAGKDDMEMCELSLEETGLTRKRGAEILPRQFEEIWERCGGIQYLRRAIESRQARPTYATAMLQSLLK</sequence>
<dbReference type="Gene3D" id="1.10.10.820">
    <property type="match status" value="1"/>
</dbReference>
<dbReference type="GO" id="GO:0042491">
    <property type="term" value="P:inner ear auditory receptor cell differentiation"/>
    <property type="evidence" value="ECO:0007669"/>
    <property type="project" value="TreeGrafter"/>
</dbReference>
<keyword evidence="30" id="KW-0333">Golgi apparatus</keyword>
<dbReference type="FunFam" id="1.10.10.820:FF:000005">
    <property type="entry name" value="unconventional myosin-VI isoform X2"/>
    <property type="match status" value="1"/>
</dbReference>
<evidence type="ECO:0000256" key="44">
    <source>
        <dbReference type="ARBA" id="ARBA00079020"/>
    </source>
</evidence>
<evidence type="ECO:0000256" key="3">
    <source>
        <dbReference type="ARBA" id="ARBA00004132"/>
    </source>
</evidence>
<dbReference type="GO" id="GO:0030136">
    <property type="term" value="C:clathrin-coated vesicle"/>
    <property type="evidence" value="ECO:0007669"/>
    <property type="project" value="UniProtKB-SubCell"/>
</dbReference>
<dbReference type="FunFam" id="3.30.70.1590:FF:000002">
    <property type="entry name" value="unconventional myosin-VI isoform X1"/>
    <property type="match status" value="1"/>
</dbReference>
<evidence type="ECO:0000256" key="10">
    <source>
        <dbReference type="ARBA" id="ARBA00004718"/>
    </source>
</evidence>
<evidence type="ECO:0000256" key="28">
    <source>
        <dbReference type="ARBA" id="ARBA00022860"/>
    </source>
</evidence>
<evidence type="ECO:0000256" key="46">
    <source>
        <dbReference type="SAM" id="MobiDB-lite"/>
    </source>
</evidence>
<dbReference type="GO" id="GO:0048471">
    <property type="term" value="C:perinuclear region of cytoplasm"/>
    <property type="evidence" value="ECO:0007669"/>
    <property type="project" value="UniProtKB-SubCell"/>
</dbReference>
<keyword evidence="31 45" id="KW-0518">Myosin</keyword>
<evidence type="ECO:0000256" key="1">
    <source>
        <dbReference type="ARBA" id="ARBA00004105"/>
    </source>
</evidence>
<comment type="caution">
    <text evidence="50">The sequence shown here is derived from an EMBL/GenBank/DDBJ whole genome shotgun (WGS) entry which is preliminary data.</text>
</comment>
<dbReference type="GO" id="GO:0000146">
    <property type="term" value="F:microfilament motor activity"/>
    <property type="evidence" value="ECO:0007669"/>
    <property type="project" value="TreeGrafter"/>
</dbReference>
<keyword evidence="37" id="KW-0966">Cell projection</keyword>
<evidence type="ECO:0000256" key="34">
    <source>
        <dbReference type="ARBA" id="ARBA00023176"/>
    </source>
</evidence>
<evidence type="ECO:0000256" key="37">
    <source>
        <dbReference type="ARBA" id="ARBA00023273"/>
    </source>
</evidence>
<dbReference type="InterPro" id="IPR049016">
    <property type="entry name" value="MYO6_lever"/>
</dbReference>
<evidence type="ECO:0000256" key="40">
    <source>
        <dbReference type="ARBA" id="ARBA00058874"/>
    </source>
</evidence>
<keyword evidence="34" id="KW-0168">Coated pit</keyword>
<dbReference type="Pfam" id="PF02902">
    <property type="entry name" value="Peptidase_C48"/>
    <property type="match status" value="2"/>
</dbReference>
<evidence type="ECO:0000256" key="14">
    <source>
        <dbReference type="ARBA" id="ARBA00022448"/>
    </source>
</evidence>
<feature type="region of interest" description="Disordered" evidence="46">
    <location>
        <begin position="347"/>
        <end position="418"/>
    </location>
</feature>
<evidence type="ECO:0000256" key="16">
    <source>
        <dbReference type="ARBA" id="ARBA00022490"/>
    </source>
</evidence>
<dbReference type="FunFam" id="1.20.58.530:FF:000006">
    <property type="entry name" value="Putative unconventional myosin-VI"/>
    <property type="match status" value="1"/>
</dbReference>
<dbReference type="Gene3D" id="3.30.70.1590">
    <property type="match status" value="1"/>
</dbReference>
<keyword evidence="32" id="KW-0472">Membrane</keyword>
<dbReference type="Pfam" id="PF21521">
    <property type="entry name" value="MYO6_lever"/>
    <property type="match status" value="1"/>
</dbReference>
<keyword evidence="22 45" id="KW-0547">Nucleotide-binding</keyword>
<evidence type="ECO:0000256" key="25">
    <source>
        <dbReference type="ARBA" id="ARBA00022807"/>
    </source>
</evidence>
<accession>A0AAN8QMH3</accession>
<evidence type="ECO:0000256" key="6">
    <source>
        <dbReference type="ARBA" id="ARBA00004514"/>
    </source>
</evidence>
<dbReference type="Gene3D" id="6.10.220.10">
    <property type="match status" value="1"/>
</dbReference>
<dbReference type="GO" id="GO:0042472">
    <property type="term" value="P:inner ear morphogenesis"/>
    <property type="evidence" value="ECO:0007669"/>
    <property type="project" value="TreeGrafter"/>
</dbReference>
<evidence type="ECO:0000256" key="12">
    <source>
        <dbReference type="ARBA" id="ARBA00008314"/>
    </source>
</evidence>
<dbReference type="GO" id="GO:0032587">
    <property type="term" value="C:ruffle membrane"/>
    <property type="evidence" value="ECO:0007669"/>
    <property type="project" value="UniProtKB-SubCell"/>
</dbReference>
<dbReference type="Gene3D" id="3.40.850.10">
    <property type="entry name" value="Kinesin motor domain"/>
    <property type="match status" value="2"/>
</dbReference>
<name>A0AAN8QMH3_9TELE</name>
<dbReference type="GO" id="GO:0005902">
    <property type="term" value="C:microvillus"/>
    <property type="evidence" value="ECO:0007669"/>
    <property type="project" value="UniProtKB-SubCell"/>
</dbReference>
<dbReference type="InterPro" id="IPR001609">
    <property type="entry name" value="Myosin_head_motor_dom-like"/>
</dbReference>
<evidence type="ECO:0000256" key="5">
    <source>
        <dbReference type="ARBA" id="ARBA00004486"/>
    </source>
</evidence>
<dbReference type="CDD" id="cd01382">
    <property type="entry name" value="MYSc_Myo6"/>
    <property type="match status" value="1"/>
</dbReference>
<evidence type="ECO:0000256" key="36">
    <source>
        <dbReference type="ARBA" id="ARBA00023242"/>
    </source>
</evidence>
<feature type="region of interest" description="Disordered" evidence="46">
    <location>
        <begin position="2152"/>
        <end position="2211"/>
    </location>
</feature>
<evidence type="ECO:0000256" key="24">
    <source>
        <dbReference type="ARBA" id="ARBA00022801"/>
    </source>
</evidence>
<protein>
    <recommendedName>
        <fullName evidence="42">Sentrin-specific protease 6</fullName>
    </recommendedName>
    <alternativeName>
        <fullName evidence="44">SUMO-1-specific protease 1</fullName>
    </alternativeName>
    <alternativeName>
        <fullName evidence="43">Sentrin/SUMO-specific protease SENP6</fullName>
    </alternativeName>
    <alternativeName>
        <fullName evidence="39">Unconventional myosin-6</fullName>
    </alternativeName>
    <alternativeName>
        <fullName evidence="13">Unconventional myosin-VI</fullName>
    </alternativeName>
</protein>
<dbReference type="GO" id="GO:0016459">
    <property type="term" value="C:myosin complex"/>
    <property type="evidence" value="ECO:0007669"/>
    <property type="project" value="UniProtKB-KW"/>
</dbReference>
<evidence type="ECO:0000256" key="8">
    <source>
        <dbReference type="ARBA" id="ARBA00004600"/>
    </source>
</evidence>
<feature type="domain" description="Myosin motor" evidence="48">
    <location>
        <begin position="1190"/>
        <end position="1903"/>
    </location>
</feature>
<dbReference type="PANTHER" id="PTHR13140:SF745">
    <property type="entry name" value="UNCONVENTIONAL MYOSIN-VI"/>
    <property type="match status" value="1"/>
</dbReference>
<dbReference type="Gene3D" id="2.30.30.360">
    <property type="entry name" value="Myosin S1 fragment, N-terminal"/>
    <property type="match status" value="1"/>
</dbReference>
<dbReference type="Proteomes" id="UP001356427">
    <property type="component" value="Unassembled WGS sequence"/>
</dbReference>
<comment type="subunit">
    <text evidence="41">Interacts with RXRA. Forms a complex with KAT5-TIP60 and UBE2I in response to UV irradiation. Interacts with RPA1 to maintain it in hyposumoylated state during S phase preventing DNA repair initiation.</text>
</comment>
<keyword evidence="36" id="KW-0539">Nucleus</keyword>
<dbReference type="InterPro" id="IPR036114">
    <property type="entry name" value="MYSc_Myo6"/>
</dbReference>
<evidence type="ECO:0000256" key="42">
    <source>
        <dbReference type="ARBA" id="ARBA00073899"/>
    </source>
</evidence>
<dbReference type="SMART" id="SM00242">
    <property type="entry name" value="MYSc"/>
    <property type="match status" value="1"/>
</dbReference>
<feature type="region of interest" description="Disordered" evidence="46">
    <location>
        <begin position="437"/>
        <end position="456"/>
    </location>
</feature>
<dbReference type="GO" id="GO:0030048">
    <property type="term" value="P:actin filament-based movement"/>
    <property type="evidence" value="ECO:0007669"/>
    <property type="project" value="TreeGrafter"/>
</dbReference>
<comment type="subcellular location">
    <subcellularLocation>
        <location evidence="5">Cell projection</location>
        <location evidence="5">Filopodium</location>
    </subcellularLocation>
    <subcellularLocation>
        <location evidence="1">Cell projection</location>
        <location evidence="1">Microvillus</location>
    </subcellularLocation>
    <subcellularLocation>
        <location evidence="9">Cell projection</location>
        <location evidence="9">Ruffle membrane</location>
    </subcellularLocation>
    <subcellularLocation>
        <location evidence="6">Cytoplasm</location>
        <location evidence="6">Cytosol</location>
    </subcellularLocation>
    <subcellularLocation>
        <location evidence="7">Cytoplasm</location>
        <location evidence="7">Perinuclear region</location>
    </subcellularLocation>
    <subcellularLocation>
        <location evidence="3">Cytoplasmic vesicle</location>
        <location evidence="3">Clathrin-coated vesicle</location>
    </subcellularLocation>
    <subcellularLocation>
        <location evidence="4">Golgi apparatus</location>
        <location evidence="4">trans-Golgi network membrane</location>
        <topology evidence="4">Peripheral membrane protein</topology>
    </subcellularLocation>
    <subcellularLocation>
        <location evidence="8">Membrane</location>
        <location evidence="8">Clathrin-coated pit</location>
    </subcellularLocation>
    <subcellularLocation>
        <location evidence="2">Nucleus</location>
    </subcellularLocation>
</comment>
<dbReference type="GO" id="GO:0007015">
    <property type="term" value="P:actin filament organization"/>
    <property type="evidence" value="ECO:0007669"/>
    <property type="project" value="TreeGrafter"/>
</dbReference>
<evidence type="ECO:0000256" key="33">
    <source>
        <dbReference type="ARBA" id="ARBA00023175"/>
    </source>
</evidence>
<evidence type="ECO:0000256" key="19">
    <source>
        <dbReference type="ARBA" id="ARBA00022583"/>
    </source>
</evidence>
<keyword evidence="27" id="KW-0832">Ubl conjugation</keyword>
<comment type="similarity">
    <text evidence="12 45">Belongs to the TRAFAC class myosin-kinesin ATPase superfamily. Myosin family.</text>
</comment>
<keyword evidence="19" id="KW-0254">Endocytosis</keyword>
<keyword evidence="26 45" id="KW-0067">ATP-binding</keyword>
<evidence type="ECO:0000256" key="38">
    <source>
        <dbReference type="ARBA" id="ARBA00023329"/>
    </source>
</evidence>
<gene>
    <name evidence="50" type="ORF">J4Q44_G00342980</name>
</gene>
<dbReference type="PROSITE" id="PS50096">
    <property type="entry name" value="IQ"/>
    <property type="match status" value="1"/>
</dbReference>
<dbReference type="CDD" id="cd21759">
    <property type="entry name" value="CBD_MYO6-like"/>
    <property type="match status" value="1"/>
</dbReference>
<dbReference type="GO" id="GO:0008234">
    <property type="term" value="F:cysteine-type peptidase activity"/>
    <property type="evidence" value="ECO:0007669"/>
    <property type="project" value="UniProtKB-KW"/>
</dbReference>
<feature type="compositionally biased region" description="Basic and acidic residues" evidence="46">
    <location>
        <begin position="1"/>
        <end position="11"/>
    </location>
</feature>
<keyword evidence="38" id="KW-0968">Cytoplasmic vesicle</keyword>
<dbReference type="GO" id="GO:0015031">
    <property type="term" value="P:protein transport"/>
    <property type="evidence" value="ECO:0007669"/>
    <property type="project" value="UniProtKB-KW"/>
</dbReference>
<evidence type="ECO:0000256" key="20">
    <source>
        <dbReference type="ARBA" id="ARBA00022670"/>
    </source>
</evidence>
<dbReference type="Pfam" id="PF00063">
    <property type="entry name" value="Myosin_head"/>
    <property type="match status" value="1"/>
</dbReference>
<dbReference type="FunFam" id="1.10.418.20:FF:000005">
    <property type="entry name" value="sentrin-specific protease 6 isoform X2"/>
    <property type="match status" value="1"/>
</dbReference>
<keyword evidence="20" id="KW-0645">Protease</keyword>
<dbReference type="GO" id="GO:0005516">
    <property type="term" value="F:calmodulin binding"/>
    <property type="evidence" value="ECO:0007669"/>
    <property type="project" value="UniProtKB-KW"/>
</dbReference>
<dbReference type="InterPro" id="IPR008989">
    <property type="entry name" value="Myosin_S1_N"/>
</dbReference>
<keyword evidence="29" id="KW-0653">Protein transport</keyword>
<evidence type="ECO:0000259" key="47">
    <source>
        <dbReference type="PROSITE" id="PS50600"/>
    </source>
</evidence>
<dbReference type="FunFam" id="3.40.850.10:FF:000030">
    <property type="entry name" value="unconventional myosin-VI isoform X1"/>
    <property type="match status" value="1"/>
</dbReference>
<dbReference type="FunFam" id="1.10.418.20:FF:000010">
    <property type="entry name" value="sentrin-specific protease 6 isoform X2"/>
    <property type="match status" value="1"/>
</dbReference>
<feature type="compositionally biased region" description="Polar residues" evidence="46">
    <location>
        <begin position="276"/>
        <end position="292"/>
    </location>
</feature>
<evidence type="ECO:0000256" key="18">
    <source>
        <dbReference type="ARBA" id="ARBA00022553"/>
    </source>
</evidence>
<dbReference type="SUPFAM" id="SSF52540">
    <property type="entry name" value="P-loop containing nucleoside triphosphate hydrolases"/>
    <property type="match status" value="1"/>
</dbReference>
<evidence type="ECO:0000256" key="22">
    <source>
        <dbReference type="ARBA" id="ARBA00022741"/>
    </source>
</evidence>
<dbReference type="PRINTS" id="PR00193">
    <property type="entry name" value="MYOSINHEAVY"/>
</dbReference>
<keyword evidence="24" id="KW-0378">Hydrolase</keyword>
<feature type="region of interest" description="Disordered" evidence="46">
    <location>
        <begin position="1"/>
        <end position="20"/>
    </location>
</feature>
<dbReference type="Gene3D" id="1.10.418.20">
    <property type="match status" value="1"/>
</dbReference>
<proteinExistence type="inferred from homology"/>
<dbReference type="GO" id="GO:0005829">
    <property type="term" value="C:cytosol"/>
    <property type="evidence" value="ECO:0007669"/>
    <property type="project" value="UniProtKB-SubCell"/>
</dbReference>
<dbReference type="GO" id="GO:0005634">
    <property type="term" value="C:nucleus"/>
    <property type="evidence" value="ECO:0007669"/>
    <property type="project" value="UniProtKB-SubCell"/>
</dbReference>
<keyword evidence="17" id="KW-1017">Isopeptide bond</keyword>
<keyword evidence="16" id="KW-0963">Cytoplasm</keyword>
<feature type="domain" description="Ubiquitin-like protease family profile" evidence="47">
    <location>
        <begin position="686"/>
        <end position="1035"/>
    </location>
</feature>
<dbReference type="PROSITE" id="PS50600">
    <property type="entry name" value="ULP_PROTEASE"/>
    <property type="match status" value="1"/>
</dbReference>
<comment type="function">
    <text evidence="40">Protease that deconjugates SUMO1, SUMO2 and SUMO3 from targeted proteins. Processes preferentially poly-SUMO2 and poly-SUMO3 chains, but does not efficiently process SUMO1, SUMO2 and SUMO3 precursors. Deconjugates SUMO1 from RXRA, leading to transcriptional activation. Involved in chromosome alignment and spindle assembly, by regulating the kinetochore CENPH-CENPI-CENPK complex. Desumoylates PML and CENPI, protecting them from degradation by the ubiquitin ligase RNF4, which targets polysumoylated proteins for proteasomal degradation. Also desumoylates RPA1, thus preventing recruitment of RAD51 to the DNA damage foci to initiate DNA repair through homologous recombination.</text>
</comment>
<evidence type="ECO:0000313" key="51">
    <source>
        <dbReference type="Proteomes" id="UP001356427"/>
    </source>
</evidence>
<dbReference type="GO" id="GO:0007605">
    <property type="term" value="P:sensory perception of sound"/>
    <property type="evidence" value="ECO:0007669"/>
    <property type="project" value="UniProtKB-KW"/>
</dbReference>
<dbReference type="InterPro" id="IPR004009">
    <property type="entry name" value="SH3_Myosin"/>
</dbReference>
<evidence type="ECO:0000256" key="29">
    <source>
        <dbReference type="ARBA" id="ARBA00022927"/>
    </source>
</evidence>
<evidence type="ECO:0000256" key="45">
    <source>
        <dbReference type="PROSITE-ProRule" id="PRU00782"/>
    </source>
</evidence>
<evidence type="ECO:0000256" key="13">
    <source>
        <dbReference type="ARBA" id="ARBA00015382"/>
    </source>
</evidence>
<keyword evidence="18" id="KW-0597">Phosphoprotein</keyword>
<evidence type="ECO:0000256" key="27">
    <source>
        <dbReference type="ARBA" id="ARBA00022843"/>
    </source>
</evidence>
<keyword evidence="33 45" id="KW-0505">Motor protein</keyword>
<dbReference type="CDD" id="cd21958">
    <property type="entry name" value="MyUb_Myo6"/>
    <property type="match status" value="1"/>
</dbReference>
<dbReference type="InterPro" id="IPR038765">
    <property type="entry name" value="Papain-like_cys_pep_sf"/>
</dbReference>
<dbReference type="FunFam" id="3.40.850.10:FF:000018">
    <property type="entry name" value="unconventional myosin-VI isoform X1"/>
    <property type="match status" value="1"/>
</dbReference>
<keyword evidence="51" id="KW-1185">Reference proteome</keyword>
<keyword evidence="35 45" id="KW-0009">Actin-binding</keyword>
<dbReference type="EMBL" id="JAGTTL010000034">
    <property type="protein sequence ID" value="KAK6295072.1"/>
    <property type="molecule type" value="Genomic_DNA"/>
</dbReference>
<feature type="region of interest" description="Disordered" evidence="46">
    <location>
        <begin position="805"/>
        <end position="888"/>
    </location>
</feature>
<comment type="pathway">
    <text evidence="10">Protein modification; protein sumoylation.</text>
</comment>
<evidence type="ECO:0000256" key="43">
    <source>
        <dbReference type="ARBA" id="ARBA00077364"/>
    </source>
</evidence>
<feature type="compositionally biased region" description="Polar residues" evidence="46">
    <location>
        <begin position="370"/>
        <end position="380"/>
    </location>
</feature>
<evidence type="ECO:0000256" key="31">
    <source>
        <dbReference type="ARBA" id="ARBA00023123"/>
    </source>
</evidence>
<dbReference type="GO" id="GO:0005794">
    <property type="term" value="C:Golgi apparatus"/>
    <property type="evidence" value="ECO:0007669"/>
    <property type="project" value="UniProtKB-SubCell"/>
</dbReference>
<dbReference type="GO" id="GO:0006897">
    <property type="term" value="P:endocytosis"/>
    <property type="evidence" value="ECO:0007669"/>
    <property type="project" value="UniProtKB-KW"/>
</dbReference>
<dbReference type="GO" id="GO:0006508">
    <property type="term" value="P:proteolysis"/>
    <property type="evidence" value="ECO:0007669"/>
    <property type="project" value="UniProtKB-KW"/>
</dbReference>
<evidence type="ECO:0000256" key="26">
    <source>
        <dbReference type="ARBA" id="ARBA00022840"/>
    </source>
</evidence>
<evidence type="ECO:0000256" key="15">
    <source>
        <dbReference type="ARBA" id="ARBA00022475"/>
    </source>
</evidence>
<dbReference type="Gene3D" id="1.20.58.530">
    <property type="match status" value="1"/>
</dbReference>
<dbReference type="GO" id="GO:0051015">
    <property type="term" value="F:actin filament binding"/>
    <property type="evidence" value="ECO:0007669"/>
    <property type="project" value="InterPro"/>
</dbReference>
<feature type="compositionally biased region" description="Low complexity" evidence="46">
    <location>
        <begin position="383"/>
        <end position="397"/>
    </location>
</feature>
<evidence type="ECO:0000259" key="49">
    <source>
        <dbReference type="PROSITE" id="PS51844"/>
    </source>
</evidence>
<dbReference type="SUPFAM" id="SSF54001">
    <property type="entry name" value="Cysteine proteinases"/>
    <property type="match status" value="1"/>
</dbReference>
<keyword evidence="23" id="KW-0833">Ubl conjugation pathway</keyword>
<keyword evidence="14" id="KW-0813">Transport</keyword>
<comment type="similarity">
    <text evidence="11">Belongs to the peptidase C48 family.</text>
</comment>
<dbReference type="FunFam" id="1.20.120.720:FF:000005">
    <property type="entry name" value="unconventional myosin-VI isoform X1"/>
    <property type="match status" value="1"/>
</dbReference>
<dbReference type="GO" id="GO:0005905">
    <property type="term" value="C:clathrin-coated pit"/>
    <property type="evidence" value="ECO:0007669"/>
    <property type="project" value="UniProtKB-SubCell"/>
</dbReference>
<feature type="region of interest" description="Disordered" evidence="46">
    <location>
        <begin position="2065"/>
        <end position="2085"/>
    </location>
</feature>
<evidence type="ECO:0000256" key="35">
    <source>
        <dbReference type="ARBA" id="ARBA00023203"/>
    </source>
</evidence>
<feature type="region of interest" description="Disordered" evidence="46">
    <location>
        <begin position="925"/>
        <end position="957"/>
    </location>
</feature>
<keyword evidence="21" id="KW-1009">Hearing</keyword>
<evidence type="ECO:0000256" key="9">
    <source>
        <dbReference type="ARBA" id="ARBA00004632"/>
    </source>
</evidence>
<dbReference type="Gene3D" id="3.40.395.10">
    <property type="entry name" value="Adenoviral Proteinase, Chain A"/>
    <property type="match status" value="1"/>
</dbReference>
<evidence type="ECO:0000256" key="4">
    <source>
        <dbReference type="ARBA" id="ARBA00004150"/>
    </source>
</evidence>
<evidence type="ECO:0000259" key="48">
    <source>
        <dbReference type="PROSITE" id="PS51456"/>
    </source>
</evidence>
<evidence type="ECO:0000256" key="2">
    <source>
        <dbReference type="ARBA" id="ARBA00004123"/>
    </source>
</evidence>
<feature type="domain" description="Myosin N-terminal SH3-like" evidence="49">
    <location>
        <begin position="1135"/>
        <end position="1186"/>
    </location>
</feature>
<evidence type="ECO:0000256" key="30">
    <source>
        <dbReference type="ARBA" id="ARBA00023034"/>
    </source>
</evidence>
<dbReference type="PROSITE" id="PS51844">
    <property type="entry name" value="SH3_LIKE"/>
    <property type="match status" value="1"/>
</dbReference>
<evidence type="ECO:0000256" key="21">
    <source>
        <dbReference type="ARBA" id="ARBA00022740"/>
    </source>
</evidence>
<evidence type="ECO:0000256" key="32">
    <source>
        <dbReference type="ARBA" id="ARBA00023136"/>
    </source>
</evidence>
<keyword evidence="25" id="KW-0788">Thiol protease</keyword>
<evidence type="ECO:0000256" key="7">
    <source>
        <dbReference type="ARBA" id="ARBA00004556"/>
    </source>
</evidence>
<keyword evidence="28" id="KW-0112">Calmodulin-binding</keyword>
<dbReference type="PROSITE" id="PS51456">
    <property type="entry name" value="MYOSIN_MOTOR"/>
    <property type="match status" value="1"/>
</dbReference>
<keyword evidence="15" id="KW-1003">Cell membrane</keyword>
<feature type="binding site" evidence="45">
    <location>
        <begin position="1284"/>
        <end position="1291"/>
    </location>
    <ligand>
        <name>ATP</name>
        <dbReference type="ChEBI" id="CHEBI:30616"/>
    </ligand>
</feature>
<organism evidence="50 51">
    <name type="scientific">Coregonus suidteri</name>
    <dbReference type="NCBI Taxonomy" id="861788"/>
    <lineage>
        <taxon>Eukaryota</taxon>
        <taxon>Metazoa</taxon>
        <taxon>Chordata</taxon>
        <taxon>Craniata</taxon>
        <taxon>Vertebrata</taxon>
        <taxon>Euteleostomi</taxon>
        <taxon>Actinopterygii</taxon>
        <taxon>Neopterygii</taxon>
        <taxon>Teleostei</taxon>
        <taxon>Protacanthopterygii</taxon>
        <taxon>Salmoniformes</taxon>
        <taxon>Salmonidae</taxon>
        <taxon>Coregoninae</taxon>
        <taxon>Coregonus</taxon>
    </lineage>
</organism>
<dbReference type="Gene3D" id="1.20.120.720">
    <property type="entry name" value="Myosin VI head, motor domain, U50 subdomain"/>
    <property type="match status" value="1"/>
</dbReference>
<dbReference type="CDD" id="cd22294">
    <property type="entry name" value="MYO6_MIU_linker"/>
    <property type="match status" value="1"/>
</dbReference>
<dbReference type="InterPro" id="IPR027417">
    <property type="entry name" value="P-loop_NTPase"/>
</dbReference>
<dbReference type="InterPro" id="IPR036961">
    <property type="entry name" value="Kinesin_motor_dom_sf"/>
</dbReference>
<evidence type="ECO:0000256" key="17">
    <source>
        <dbReference type="ARBA" id="ARBA00022499"/>
    </source>
</evidence>
<dbReference type="Pfam" id="PF16521">
    <property type="entry name" value="Myosin-VI_CBD"/>
    <property type="match status" value="1"/>
</dbReference>
<evidence type="ECO:0000256" key="41">
    <source>
        <dbReference type="ARBA" id="ARBA00062458"/>
    </source>
</evidence>
<dbReference type="GO" id="GO:0030175">
    <property type="term" value="C:filopodium"/>
    <property type="evidence" value="ECO:0007669"/>
    <property type="project" value="UniProtKB-SubCell"/>
</dbReference>
<evidence type="ECO:0000313" key="50">
    <source>
        <dbReference type="EMBL" id="KAK6295072.1"/>
    </source>
</evidence>
<dbReference type="GO" id="GO:0030139">
    <property type="term" value="C:endocytic vesicle"/>
    <property type="evidence" value="ECO:0007669"/>
    <property type="project" value="TreeGrafter"/>
</dbReference>
<feature type="region of interest" description="Actin-binding" evidence="45">
    <location>
        <begin position="1783"/>
        <end position="1805"/>
    </location>
</feature>
<evidence type="ECO:0000256" key="23">
    <source>
        <dbReference type="ARBA" id="ARBA00022786"/>
    </source>
</evidence>
<dbReference type="PANTHER" id="PTHR13140">
    <property type="entry name" value="MYOSIN"/>
    <property type="match status" value="1"/>
</dbReference>